<feature type="compositionally biased region" description="Polar residues" evidence="8">
    <location>
        <begin position="369"/>
        <end position="384"/>
    </location>
</feature>
<evidence type="ECO:0000256" key="3">
    <source>
        <dbReference type="ARBA" id="ARBA00011019"/>
    </source>
</evidence>
<dbReference type="GO" id="GO:0005737">
    <property type="term" value="C:cytoplasm"/>
    <property type="evidence" value="ECO:0007669"/>
    <property type="project" value="UniProtKB-SubCell"/>
</dbReference>
<comment type="subcellular location">
    <subcellularLocation>
        <location evidence="2 7">Cytoplasm</location>
    </subcellularLocation>
</comment>
<dbReference type="CDD" id="cd04087">
    <property type="entry name" value="PTPA"/>
    <property type="match status" value="1"/>
</dbReference>
<dbReference type="Gene3D" id="1.20.120.1150">
    <property type="match status" value="1"/>
</dbReference>
<dbReference type="HOGENOM" id="CLU_030733_1_0_1"/>
<keyword evidence="6 7" id="KW-0413">Isomerase</keyword>
<evidence type="ECO:0000256" key="2">
    <source>
        <dbReference type="ARBA" id="ARBA00004496"/>
    </source>
</evidence>
<keyword evidence="5 7" id="KW-0697">Rotamase</keyword>
<reference evidence="10" key="1">
    <citation type="journal article" date="2014" name="Proc. Natl. Acad. Sci. U.S.A.">
        <title>Extensive sampling of basidiomycete genomes demonstrates inadequacy of the white-rot/brown-rot paradigm for wood decay fungi.</title>
        <authorList>
            <person name="Riley R."/>
            <person name="Salamov A.A."/>
            <person name="Brown D.W."/>
            <person name="Nagy L.G."/>
            <person name="Floudas D."/>
            <person name="Held B.W."/>
            <person name="Levasseur A."/>
            <person name="Lombard V."/>
            <person name="Morin E."/>
            <person name="Otillar R."/>
            <person name="Lindquist E.A."/>
            <person name="Sun H."/>
            <person name="LaButti K.M."/>
            <person name="Schmutz J."/>
            <person name="Jabbour D."/>
            <person name="Luo H."/>
            <person name="Baker S.E."/>
            <person name="Pisabarro A.G."/>
            <person name="Walton J.D."/>
            <person name="Blanchette R.A."/>
            <person name="Henrissat B."/>
            <person name="Martin F."/>
            <person name="Cullen D."/>
            <person name="Hibbett D.S."/>
            <person name="Grigoriev I.V."/>
        </authorList>
    </citation>
    <scope>NUCLEOTIDE SEQUENCE [LARGE SCALE GENOMIC DNA]</scope>
    <source>
        <strain evidence="10">CBS 339.88</strain>
    </source>
</reference>
<dbReference type="GO" id="GO:0003755">
    <property type="term" value="F:peptidyl-prolyl cis-trans isomerase activity"/>
    <property type="evidence" value="ECO:0007669"/>
    <property type="project" value="UniProtKB-KW"/>
</dbReference>
<dbReference type="Pfam" id="PF03095">
    <property type="entry name" value="PTPA"/>
    <property type="match status" value="1"/>
</dbReference>
<comment type="function">
    <text evidence="7">PPIases accelerate the folding of proteins. It catalyzes the cis-trans isomerization of proline imidic peptide bonds in oligopeptides.</text>
</comment>
<evidence type="ECO:0000256" key="6">
    <source>
        <dbReference type="ARBA" id="ARBA00023235"/>
    </source>
</evidence>
<keyword evidence="10" id="KW-1185">Reference proteome</keyword>
<sequence>MSNNLKQLRSVSIAEVIHLDSLPSLKIKFDEDVEYWEASQSYIDYGTFLRRLNESVVGYSLPWEPQSRSQAVEKVLALLDGLDQWIDDIPPLKTPQRFGNLSFRTWGQRLEEKCDDILDRLLAPEFSPVIAHAKPYLLSAFGSFTRMDYGTGHETSFALFLLCLTLVRFFQPTAEEERDLVLTVFSRYLRLCWRLQDVYKLEPAGSHGVWGLDDYSFLPYIFGSGQLRDQIEIPVSAVLHPPLPPTNLYFMSITRIHDVKYGPFHEHSSQLYSIASGVPNWGKVNSGLFKMYEAEVLRKRVVVQHIPFGGLLQWEKEERVSTLPARSRSTPKPTATTITPRVPARFTTTIGDSSNFKHAMSPPPPPSVGTASINYPLRQQSRASAKTDISRTPRAT</sequence>
<name>A0A067T601_GALM3</name>
<evidence type="ECO:0000256" key="5">
    <source>
        <dbReference type="ARBA" id="ARBA00023110"/>
    </source>
</evidence>
<accession>A0A067T601</accession>
<keyword evidence="4 7" id="KW-0963">Cytoplasm</keyword>
<dbReference type="GO" id="GO:0005634">
    <property type="term" value="C:nucleus"/>
    <property type="evidence" value="ECO:0007669"/>
    <property type="project" value="TreeGrafter"/>
</dbReference>
<gene>
    <name evidence="9" type="ORF">GALMADRAFT_243948</name>
</gene>
<evidence type="ECO:0000313" key="10">
    <source>
        <dbReference type="Proteomes" id="UP000027222"/>
    </source>
</evidence>
<dbReference type="EMBL" id="KL142374">
    <property type="protein sequence ID" value="KDR78541.1"/>
    <property type="molecule type" value="Genomic_DNA"/>
</dbReference>
<dbReference type="AlphaFoldDB" id="A0A067T601"/>
<evidence type="ECO:0000313" key="9">
    <source>
        <dbReference type="EMBL" id="KDR78541.1"/>
    </source>
</evidence>
<evidence type="ECO:0000256" key="7">
    <source>
        <dbReference type="RuleBase" id="RU361210"/>
    </source>
</evidence>
<dbReference type="STRING" id="685588.A0A067T601"/>
<dbReference type="EC" id="5.2.1.8" evidence="7"/>
<dbReference type="InterPro" id="IPR043170">
    <property type="entry name" value="PTPA_C_lid"/>
</dbReference>
<comment type="catalytic activity">
    <reaction evidence="1 7">
        <text>[protein]-peptidylproline (omega=180) = [protein]-peptidylproline (omega=0)</text>
        <dbReference type="Rhea" id="RHEA:16237"/>
        <dbReference type="Rhea" id="RHEA-COMP:10747"/>
        <dbReference type="Rhea" id="RHEA-COMP:10748"/>
        <dbReference type="ChEBI" id="CHEBI:83833"/>
        <dbReference type="ChEBI" id="CHEBI:83834"/>
        <dbReference type="EC" id="5.2.1.8"/>
    </reaction>
</comment>
<evidence type="ECO:0000256" key="4">
    <source>
        <dbReference type="ARBA" id="ARBA00022490"/>
    </source>
</evidence>
<dbReference type="PANTHER" id="PTHR10012:SF0">
    <property type="entry name" value="SERINE_THREONINE-PROTEIN PHOSPHATASE 2A ACTIVATOR"/>
    <property type="match status" value="1"/>
</dbReference>
<feature type="region of interest" description="Disordered" evidence="8">
    <location>
        <begin position="351"/>
        <end position="396"/>
    </location>
</feature>
<evidence type="ECO:0000256" key="1">
    <source>
        <dbReference type="ARBA" id="ARBA00000971"/>
    </source>
</evidence>
<comment type="similarity">
    <text evidence="3 7">Belongs to the PTPA-type PPIase family.</text>
</comment>
<dbReference type="GO" id="GO:0000159">
    <property type="term" value="C:protein phosphatase type 2A complex"/>
    <property type="evidence" value="ECO:0007669"/>
    <property type="project" value="TreeGrafter"/>
</dbReference>
<dbReference type="SUPFAM" id="SSF140984">
    <property type="entry name" value="PTPA-like"/>
    <property type="match status" value="1"/>
</dbReference>
<dbReference type="GO" id="GO:0008160">
    <property type="term" value="F:protein tyrosine phosphatase activator activity"/>
    <property type="evidence" value="ECO:0007669"/>
    <property type="project" value="TreeGrafter"/>
</dbReference>
<dbReference type="OrthoDB" id="16120at2759"/>
<dbReference type="Proteomes" id="UP000027222">
    <property type="component" value="Unassembled WGS sequence"/>
</dbReference>
<dbReference type="GO" id="GO:0007052">
    <property type="term" value="P:mitotic spindle organization"/>
    <property type="evidence" value="ECO:0007669"/>
    <property type="project" value="TreeGrafter"/>
</dbReference>
<dbReference type="InterPro" id="IPR037218">
    <property type="entry name" value="PTPA_sf"/>
</dbReference>
<dbReference type="InterPro" id="IPR004327">
    <property type="entry name" value="Phstyr_phstse_ac"/>
</dbReference>
<dbReference type="PANTHER" id="PTHR10012">
    <property type="entry name" value="SERINE/THREONINE-PROTEIN PHOSPHATASE 2A REGULATORY SUBUNIT B"/>
    <property type="match status" value="1"/>
</dbReference>
<proteinExistence type="inferred from homology"/>
<protein>
    <recommendedName>
        <fullName evidence="7">Serine/threonine-protein phosphatase 2A activator</fullName>
        <ecNumber evidence="7">5.2.1.8</ecNumber>
    </recommendedName>
    <alternativeName>
        <fullName evidence="7">Phosphotyrosyl phosphatase activator</fullName>
    </alternativeName>
</protein>
<evidence type="ECO:0000256" key="8">
    <source>
        <dbReference type="SAM" id="MobiDB-lite"/>
    </source>
</evidence>
<organism evidence="9 10">
    <name type="scientific">Galerina marginata (strain CBS 339.88)</name>
    <dbReference type="NCBI Taxonomy" id="685588"/>
    <lineage>
        <taxon>Eukaryota</taxon>
        <taxon>Fungi</taxon>
        <taxon>Dikarya</taxon>
        <taxon>Basidiomycota</taxon>
        <taxon>Agaricomycotina</taxon>
        <taxon>Agaricomycetes</taxon>
        <taxon>Agaricomycetidae</taxon>
        <taxon>Agaricales</taxon>
        <taxon>Agaricineae</taxon>
        <taxon>Strophariaceae</taxon>
        <taxon>Galerina</taxon>
    </lineage>
</organism>